<evidence type="ECO:0000259" key="6">
    <source>
        <dbReference type="Pfam" id="PF00171"/>
    </source>
</evidence>
<feature type="domain" description="Aldehyde dehydrogenase" evidence="6">
    <location>
        <begin position="24"/>
        <end position="474"/>
    </location>
</feature>
<evidence type="ECO:0000256" key="2">
    <source>
        <dbReference type="ARBA" id="ARBA00023002"/>
    </source>
</evidence>
<name>A0ABW2JR23_9ACTN</name>
<dbReference type="SUPFAM" id="SSF53720">
    <property type="entry name" value="ALDH-like"/>
    <property type="match status" value="1"/>
</dbReference>
<dbReference type="InterPro" id="IPR016160">
    <property type="entry name" value="Ald_DH_CS_CYS"/>
</dbReference>
<dbReference type="InterPro" id="IPR016163">
    <property type="entry name" value="Ald_DH_C"/>
</dbReference>
<feature type="active site" evidence="4">
    <location>
        <position position="253"/>
    </location>
</feature>
<evidence type="ECO:0000256" key="4">
    <source>
        <dbReference type="PROSITE-ProRule" id="PRU10007"/>
    </source>
</evidence>
<dbReference type="Pfam" id="PF00171">
    <property type="entry name" value="Aldedh"/>
    <property type="match status" value="1"/>
</dbReference>
<keyword evidence="2 5" id="KW-0560">Oxidoreductase</keyword>
<dbReference type="InterPro" id="IPR016162">
    <property type="entry name" value="Ald_DH_N"/>
</dbReference>
<dbReference type="PROSITE" id="PS00687">
    <property type="entry name" value="ALDEHYDE_DEHYDR_GLU"/>
    <property type="match status" value="1"/>
</dbReference>
<sequence length="485" mass="52619">MSFFTDLAHQYIDGEWRTGSGSWDIIDFNPYNGEKLASLTVATRYEVDEAYRAAERAQKSWAAASPYTRRAVIERALRVTEDREDEIVEAIIDELGGTRLKAEYEVHLAKEFLREASQLALRPEGRIFASTTDGKENRVYRVPVGVVGVISPFNFPFLVTLKSVAPALALGNAVVIKPNQNTPVVGGGLIARIFEGAGLEAGLLNVLVTDIAEVGDALIEHPVPKVISFAGSDRVGRHVGAVTASHFKRAILELSGNSALVVLDDADVDYAVDAAVFSRFVYQGQVCMAANRILVDRSLAAEFTKKFVARVKDLKTGDPRDPDTQIGPVINAFQADALTTLVDQGLAEGATALVRGRTLGNLVEPTVLTDLPDDSPILRQEIFGPVALLVTFDDEEHAVRLANDTPYGLSGAVHTANLERGVSFSRRIETGMMHVNDGTVHDEPFVAFGGEKYSGLGRLNGDSTVDAFTTQKWISVQHGKSRFPL</sequence>
<keyword evidence="3" id="KW-0520">NAD</keyword>
<comment type="caution">
    <text evidence="7">The sequence shown here is derived from an EMBL/GenBank/DDBJ whole genome shotgun (WGS) entry which is preliminary data.</text>
</comment>
<dbReference type="Proteomes" id="UP001596523">
    <property type="component" value="Unassembled WGS sequence"/>
</dbReference>
<gene>
    <name evidence="7" type="ORF">ACFQVC_29490</name>
</gene>
<accession>A0ABW2JR23</accession>
<dbReference type="InterPro" id="IPR016161">
    <property type="entry name" value="Ald_DH/histidinol_DH"/>
</dbReference>
<dbReference type="Gene3D" id="3.40.309.10">
    <property type="entry name" value="Aldehyde Dehydrogenase, Chain A, domain 2"/>
    <property type="match status" value="1"/>
</dbReference>
<dbReference type="PANTHER" id="PTHR42986:SF1">
    <property type="entry name" value="BENZALDEHYDE DEHYDROGENASE YFMT"/>
    <property type="match status" value="1"/>
</dbReference>
<keyword evidence="8" id="KW-1185">Reference proteome</keyword>
<dbReference type="PANTHER" id="PTHR42986">
    <property type="entry name" value="BENZALDEHYDE DEHYDROGENASE YFMT"/>
    <property type="match status" value="1"/>
</dbReference>
<evidence type="ECO:0000256" key="3">
    <source>
        <dbReference type="ARBA" id="ARBA00023027"/>
    </source>
</evidence>
<evidence type="ECO:0000313" key="8">
    <source>
        <dbReference type="Proteomes" id="UP001596523"/>
    </source>
</evidence>
<dbReference type="InterPro" id="IPR015590">
    <property type="entry name" value="Aldehyde_DH_dom"/>
</dbReference>
<proteinExistence type="inferred from homology"/>
<dbReference type="PROSITE" id="PS00070">
    <property type="entry name" value="ALDEHYDE_DEHYDR_CYS"/>
    <property type="match status" value="1"/>
</dbReference>
<dbReference type="RefSeq" id="WP_381836244.1">
    <property type="nucleotide sequence ID" value="NZ_JBHTCF010000015.1"/>
</dbReference>
<evidence type="ECO:0000256" key="5">
    <source>
        <dbReference type="RuleBase" id="RU003345"/>
    </source>
</evidence>
<dbReference type="Gene3D" id="3.40.605.10">
    <property type="entry name" value="Aldehyde Dehydrogenase, Chain A, domain 1"/>
    <property type="match status" value="1"/>
</dbReference>
<dbReference type="InterPro" id="IPR029510">
    <property type="entry name" value="Ald_DH_CS_GLU"/>
</dbReference>
<comment type="similarity">
    <text evidence="1 5">Belongs to the aldehyde dehydrogenase family.</text>
</comment>
<reference evidence="8" key="1">
    <citation type="journal article" date="2019" name="Int. J. Syst. Evol. Microbiol.">
        <title>The Global Catalogue of Microorganisms (GCM) 10K type strain sequencing project: providing services to taxonomists for standard genome sequencing and annotation.</title>
        <authorList>
            <consortium name="The Broad Institute Genomics Platform"/>
            <consortium name="The Broad Institute Genome Sequencing Center for Infectious Disease"/>
            <person name="Wu L."/>
            <person name="Ma J."/>
        </authorList>
    </citation>
    <scope>NUCLEOTIDE SEQUENCE [LARGE SCALE GENOMIC DNA]</scope>
    <source>
        <strain evidence="8">SYNS20</strain>
    </source>
</reference>
<organism evidence="7 8">
    <name type="scientific">Streptomyces monticola</name>
    <dbReference type="NCBI Taxonomy" id="2666263"/>
    <lineage>
        <taxon>Bacteria</taxon>
        <taxon>Bacillati</taxon>
        <taxon>Actinomycetota</taxon>
        <taxon>Actinomycetes</taxon>
        <taxon>Kitasatosporales</taxon>
        <taxon>Streptomycetaceae</taxon>
        <taxon>Streptomyces</taxon>
    </lineage>
</organism>
<protein>
    <submittedName>
        <fullName evidence="7">Aldehyde dehydrogenase family protein</fullName>
    </submittedName>
</protein>
<evidence type="ECO:0000313" key="7">
    <source>
        <dbReference type="EMBL" id="MFC7308344.1"/>
    </source>
</evidence>
<dbReference type="EMBL" id="JBHTCF010000015">
    <property type="protein sequence ID" value="MFC7308344.1"/>
    <property type="molecule type" value="Genomic_DNA"/>
</dbReference>
<evidence type="ECO:0000256" key="1">
    <source>
        <dbReference type="ARBA" id="ARBA00009986"/>
    </source>
</evidence>